<feature type="compositionally biased region" description="Basic and acidic residues" evidence="1">
    <location>
        <begin position="38"/>
        <end position="50"/>
    </location>
</feature>
<evidence type="ECO:0000313" key="3">
    <source>
        <dbReference type="Proteomes" id="UP001226720"/>
    </source>
</evidence>
<dbReference type="Proteomes" id="UP001226720">
    <property type="component" value="Unassembled WGS sequence"/>
</dbReference>
<dbReference type="GeneID" id="301328194"/>
<reference evidence="2" key="1">
    <citation type="submission" date="2023-07" db="EMBL/GenBank/DDBJ databases">
        <title>Genomic Encyclopedia of Type Strains, Phase IV (KMG-IV): sequencing the most valuable type-strain genomes for metagenomic binning, comparative biology and taxonomic classification.</title>
        <authorList>
            <person name="Goeker M."/>
        </authorList>
    </citation>
    <scope>NUCLEOTIDE SEQUENCE [LARGE SCALE GENOMIC DNA]</scope>
    <source>
        <strain evidence="2">JSM 076093</strain>
    </source>
</reference>
<dbReference type="PROSITE" id="PS51257">
    <property type="entry name" value="PROKAR_LIPOPROTEIN"/>
    <property type="match status" value="1"/>
</dbReference>
<keyword evidence="2" id="KW-0378">Hydrolase</keyword>
<keyword evidence="3" id="KW-1185">Reference proteome</keyword>
<feature type="region of interest" description="Disordered" evidence="1">
    <location>
        <begin position="27"/>
        <end position="50"/>
    </location>
</feature>
<dbReference type="EMBL" id="JAUSWM010000004">
    <property type="protein sequence ID" value="MDQ0483716.1"/>
    <property type="molecule type" value="Genomic_DNA"/>
</dbReference>
<evidence type="ECO:0000313" key="2">
    <source>
        <dbReference type="EMBL" id="MDQ0483716.1"/>
    </source>
</evidence>
<dbReference type="GO" id="GO:0008237">
    <property type="term" value="F:metallopeptidase activity"/>
    <property type="evidence" value="ECO:0007669"/>
    <property type="project" value="UniProtKB-KW"/>
</dbReference>
<name>A0ABU0K5C6_9BACL</name>
<feature type="compositionally biased region" description="Polar residues" evidence="1">
    <location>
        <begin position="27"/>
        <end position="37"/>
    </location>
</feature>
<protein>
    <submittedName>
        <fullName evidence="2">Bacillopeptidase F (M6 metalloprotease family)</fullName>
    </submittedName>
</protein>
<comment type="caution">
    <text evidence="2">The sequence shown here is derived from an EMBL/GenBank/DDBJ whole genome shotgun (WGS) entry which is preliminary data.</text>
</comment>
<evidence type="ECO:0000256" key="1">
    <source>
        <dbReference type="SAM" id="MobiDB-lite"/>
    </source>
</evidence>
<keyword evidence="2" id="KW-0482">Metalloprotease</keyword>
<dbReference type="RefSeq" id="WP_301552541.1">
    <property type="nucleotide sequence ID" value="NZ_JAQRMZ010000008.1"/>
</dbReference>
<organism evidence="2 3">
    <name type="scientific">Guptibacillus hwajinpoensis</name>
    <dbReference type="NCBI Taxonomy" id="208199"/>
    <lineage>
        <taxon>Bacteria</taxon>
        <taxon>Bacillati</taxon>
        <taxon>Bacillota</taxon>
        <taxon>Bacilli</taxon>
        <taxon>Bacillales</taxon>
        <taxon>Guptibacillaceae</taxon>
        <taxon>Guptibacillus</taxon>
    </lineage>
</organism>
<proteinExistence type="predicted"/>
<gene>
    <name evidence="2" type="ORF">QO000_002698</name>
</gene>
<keyword evidence="2" id="KW-0645">Protease</keyword>
<accession>A0ABU0K5C6</accession>
<sequence length="123" mass="13709">MKLKSMGFILFVSILLIGIMGCVANEEQQPNASSVSNAEKDGTVEEEMRSDQVKMIANDEKIIEMLKSSGAIKENATSEEIDEAVNNYLQKKAKQNKINEKSDKKTIEELKKEIQKELGEKGS</sequence>